<dbReference type="FunFam" id="3.40.50.720:FF:000084">
    <property type="entry name" value="Short-chain dehydrogenase reductase"/>
    <property type="match status" value="1"/>
</dbReference>
<dbReference type="RefSeq" id="WP_166680630.1">
    <property type="nucleotide sequence ID" value="NZ_CP051855.1"/>
</dbReference>
<comment type="similarity">
    <text evidence="1">Belongs to the short-chain dehydrogenases/reductases (SDR) family.</text>
</comment>
<dbReference type="CDD" id="cd05233">
    <property type="entry name" value="SDR_c"/>
    <property type="match status" value="1"/>
</dbReference>
<accession>A0AAX3YF16</accession>
<dbReference type="PRINTS" id="PR00080">
    <property type="entry name" value="SDRFAMILY"/>
</dbReference>
<dbReference type="SUPFAM" id="SSF51735">
    <property type="entry name" value="NAD(P)-binding Rossmann-fold domains"/>
    <property type="match status" value="1"/>
</dbReference>
<dbReference type="InterPro" id="IPR036291">
    <property type="entry name" value="NAD(P)-bd_dom_sf"/>
</dbReference>
<dbReference type="Proteomes" id="UP001231166">
    <property type="component" value="Chromosome"/>
</dbReference>
<organism evidence="5 7">
    <name type="scientific">Rhodococcus opacus</name>
    <name type="common">Nocardia opaca</name>
    <dbReference type="NCBI Taxonomy" id="37919"/>
    <lineage>
        <taxon>Bacteria</taxon>
        <taxon>Bacillati</taxon>
        <taxon>Actinomycetota</taxon>
        <taxon>Actinomycetes</taxon>
        <taxon>Mycobacteriales</taxon>
        <taxon>Nocardiaceae</taxon>
        <taxon>Rhodococcus</taxon>
    </lineage>
</organism>
<protein>
    <submittedName>
        <fullName evidence="5">Glucose 1-dehydrogenase</fullName>
        <ecNumber evidence="5">1.1.1.47</ecNumber>
    </submittedName>
</protein>
<name>A0AAX3YF16_RHOOP</name>
<evidence type="ECO:0000313" key="6">
    <source>
        <dbReference type="Proteomes" id="UP001066327"/>
    </source>
</evidence>
<evidence type="ECO:0000313" key="4">
    <source>
        <dbReference type="EMBL" id="MCZ4586747.1"/>
    </source>
</evidence>
<dbReference type="PANTHER" id="PTHR43639:SF1">
    <property type="entry name" value="SHORT-CHAIN DEHYDROGENASE_REDUCTASE FAMILY PROTEIN"/>
    <property type="match status" value="1"/>
</dbReference>
<dbReference type="PANTHER" id="PTHR43639">
    <property type="entry name" value="OXIDOREDUCTASE, SHORT-CHAIN DEHYDROGENASE/REDUCTASE FAMILY (AFU_ORTHOLOGUE AFUA_5G02870)"/>
    <property type="match status" value="1"/>
</dbReference>
<dbReference type="InterPro" id="IPR020904">
    <property type="entry name" value="Sc_DH/Rdtase_CS"/>
</dbReference>
<dbReference type="NCBIfam" id="NF005559">
    <property type="entry name" value="PRK07231.1"/>
    <property type="match status" value="1"/>
</dbReference>
<keyword evidence="2 5" id="KW-0560">Oxidoreductase</keyword>
<sequence length="363" mass="38421">MAQKIRGGSELHDPVVKITLSAHESSNTSATVSRKSGRVRGYRLDSDSVIVHGREWHDANSNAPCRERIPVRNKLQHTGCESRGGRQVTREAATINKVGQTTFDFTDQVVIVTGASGGIGSALADKFAEAGADLILHGRNAETLQDRVESVEALGRKAALVAGNIREPKTAEDLVRTALEQFGRIDVLINNAGGNFASRLEDLSVNAWNATIDTNLSGAFHCARACLPVFERQGGGNVINVGSGSANHAHPLRGAYAAAKAGLASLTKTMAWEWADRGIRVNCVEPGATLTPASRFASPETEQKFGRFLALGRVGRPEEVADACLYLCSDAASFITGTVLQVTGGPHTSSAADVELVRGALDV</sequence>
<evidence type="ECO:0000259" key="3">
    <source>
        <dbReference type="SMART" id="SM00822"/>
    </source>
</evidence>
<evidence type="ECO:0000256" key="1">
    <source>
        <dbReference type="ARBA" id="ARBA00006484"/>
    </source>
</evidence>
<dbReference type="SMART" id="SM00822">
    <property type="entry name" value="PKS_KR"/>
    <property type="match status" value="1"/>
</dbReference>
<evidence type="ECO:0000313" key="7">
    <source>
        <dbReference type="Proteomes" id="UP001231166"/>
    </source>
</evidence>
<feature type="domain" description="Ketoreductase" evidence="3">
    <location>
        <begin position="108"/>
        <end position="277"/>
    </location>
</feature>
<dbReference type="Pfam" id="PF13561">
    <property type="entry name" value="adh_short_C2"/>
    <property type="match status" value="1"/>
</dbReference>
<evidence type="ECO:0000313" key="5">
    <source>
        <dbReference type="EMBL" id="WLF46612.1"/>
    </source>
</evidence>
<dbReference type="Proteomes" id="UP001066327">
    <property type="component" value="Unassembled WGS sequence"/>
</dbReference>
<dbReference type="EMBL" id="CP130953">
    <property type="protein sequence ID" value="WLF46612.1"/>
    <property type="molecule type" value="Genomic_DNA"/>
</dbReference>
<dbReference type="PRINTS" id="PR00081">
    <property type="entry name" value="GDHRDH"/>
</dbReference>
<gene>
    <name evidence="4" type="ORF">O4328_24190</name>
    <name evidence="5" type="ORF">Q5707_32795</name>
</gene>
<dbReference type="EMBL" id="JAPWIS010000013">
    <property type="protein sequence ID" value="MCZ4586747.1"/>
    <property type="molecule type" value="Genomic_DNA"/>
</dbReference>
<dbReference type="EC" id="1.1.1.47" evidence="5"/>
<dbReference type="GO" id="GO:0047936">
    <property type="term" value="F:glucose 1-dehydrogenase [NAD(P)+] activity"/>
    <property type="evidence" value="ECO:0007669"/>
    <property type="project" value="UniProtKB-EC"/>
</dbReference>
<dbReference type="InterPro" id="IPR002347">
    <property type="entry name" value="SDR_fam"/>
</dbReference>
<dbReference type="PROSITE" id="PS00061">
    <property type="entry name" value="ADH_SHORT"/>
    <property type="match status" value="1"/>
</dbReference>
<reference evidence="5" key="2">
    <citation type="submission" date="2023-07" db="EMBL/GenBank/DDBJ databases">
        <title>Genomic analysis of Rhodococcus opacus VOC-14 with glycol ethers degradation activity.</title>
        <authorList>
            <person name="Narkevich D.A."/>
            <person name="Hlushen A.M."/>
            <person name="Akhremchuk A.E."/>
            <person name="Sikolenko M.A."/>
            <person name="Valentovich L.N."/>
        </authorList>
    </citation>
    <scope>NUCLEOTIDE SEQUENCE</scope>
    <source>
        <strain evidence="5">VOC-14</strain>
    </source>
</reference>
<dbReference type="Gene3D" id="3.40.50.720">
    <property type="entry name" value="NAD(P)-binding Rossmann-like Domain"/>
    <property type="match status" value="1"/>
</dbReference>
<proteinExistence type="inferred from homology"/>
<dbReference type="AlphaFoldDB" id="A0AAX3YF16"/>
<evidence type="ECO:0000256" key="2">
    <source>
        <dbReference type="ARBA" id="ARBA00023002"/>
    </source>
</evidence>
<keyword evidence="6" id="KW-1185">Reference proteome</keyword>
<dbReference type="InterPro" id="IPR057326">
    <property type="entry name" value="KR_dom"/>
</dbReference>
<reference evidence="4" key="1">
    <citation type="submission" date="2022-12" db="EMBL/GenBank/DDBJ databases">
        <authorList>
            <person name="Krivoruchko A.V."/>
            <person name="Elkin A."/>
        </authorList>
    </citation>
    <scope>NUCLEOTIDE SEQUENCE</scope>
    <source>
        <strain evidence="4">IEGM 249</strain>
    </source>
</reference>